<feature type="disulfide bond" evidence="3">
    <location>
        <begin position="84"/>
        <end position="96"/>
    </location>
</feature>
<evidence type="ECO:0000256" key="3">
    <source>
        <dbReference type="PROSITE-ProRule" id="PRU00124"/>
    </source>
</evidence>
<keyword evidence="2" id="KW-0325">Glycoprotein</keyword>
<organism evidence="5 6">
    <name type="scientific">Leptotrombidium deliense</name>
    <dbReference type="NCBI Taxonomy" id="299467"/>
    <lineage>
        <taxon>Eukaryota</taxon>
        <taxon>Metazoa</taxon>
        <taxon>Ecdysozoa</taxon>
        <taxon>Arthropoda</taxon>
        <taxon>Chelicerata</taxon>
        <taxon>Arachnida</taxon>
        <taxon>Acari</taxon>
        <taxon>Acariformes</taxon>
        <taxon>Trombidiformes</taxon>
        <taxon>Prostigmata</taxon>
        <taxon>Anystina</taxon>
        <taxon>Parasitengona</taxon>
        <taxon>Trombiculoidea</taxon>
        <taxon>Trombiculidae</taxon>
        <taxon>Leptotrombidium</taxon>
    </lineage>
</organism>
<dbReference type="SUPFAM" id="SSF49899">
    <property type="entry name" value="Concanavalin A-like lectins/glucanases"/>
    <property type="match status" value="1"/>
</dbReference>
<dbReference type="PANTHER" id="PTHR23282">
    <property type="entry name" value="APICAL ENDOSOMAL GLYCOPROTEIN PRECURSOR"/>
    <property type="match status" value="1"/>
</dbReference>
<dbReference type="InterPro" id="IPR036055">
    <property type="entry name" value="LDL_receptor-like_sf"/>
</dbReference>
<dbReference type="GO" id="GO:0016020">
    <property type="term" value="C:membrane"/>
    <property type="evidence" value="ECO:0007669"/>
    <property type="project" value="InterPro"/>
</dbReference>
<gene>
    <name evidence="5" type="ORF">B4U80_13789</name>
</gene>
<dbReference type="VEuPathDB" id="VectorBase:LDEU006235"/>
<evidence type="ECO:0000313" key="6">
    <source>
        <dbReference type="Proteomes" id="UP000288716"/>
    </source>
</evidence>
<dbReference type="SMART" id="SM00192">
    <property type="entry name" value="LDLa"/>
    <property type="match status" value="1"/>
</dbReference>
<dbReference type="InterPro" id="IPR002172">
    <property type="entry name" value="LDrepeatLR_classA_rpt"/>
</dbReference>
<dbReference type="InterPro" id="IPR023415">
    <property type="entry name" value="LDLR_class-A_CS"/>
</dbReference>
<dbReference type="FunFam" id="4.10.400.10:FF:000065">
    <property type="entry name" value="Transmembrane protease serine 7"/>
    <property type="match status" value="1"/>
</dbReference>
<dbReference type="PANTHER" id="PTHR23282:SF146">
    <property type="entry name" value="RT07201P-RELATED"/>
    <property type="match status" value="1"/>
</dbReference>
<accession>A0A443SE62</accession>
<evidence type="ECO:0000313" key="5">
    <source>
        <dbReference type="EMBL" id="RWS25805.1"/>
    </source>
</evidence>
<dbReference type="Pfam" id="PF00057">
    <property type="entry name" value="Ldl_recept_a"/>
    <property type="match status" value="1"/>
</dbReference>
<name>A0A443SE62_9ACAR</name>
<dbReference type="EMBL" id="NCKV01003368">
    <property type="protein sequence ID" value="RWS25805.1"/>
    <property type="molecule type" value="Genomic_DNA"/>
</dbReference>
<dbReference type="OrthoDB" id="6426616at2759"/>
<feature type="domain" description="MAM" evidence="4">
    <location>
        <begin position="1"/>
        <end position="76"/>
    </location>
</feature>
<dbReference type="PROSITE" id="PS50060">
    <property type="entry name" value="MAM_2"/>
    <property type="match status" value="2"/>
</dbReference>
<dbReference type="Gene3D" id="2.60.120.200">
    <property type="match status" value="2"/>
</dbReference>
<dbReference type="AlphaFoldDB" id="A0A443SE62"/>
<evidence type="ECO:0000256" key="1">
    <source>
        <dbReference type="ARBA" id="ARBA00023157"/>
    </source>
</evidence>
<keyword evidence="1 3" id="KW-1015">Disulfide bond</keyword>
<dbReference type="Proteomes" id="UP000288716">
    <property type="component" value="Unassembled WGS sequence"/>
</dbReference>
<dbReference type="InterPro" id="IPR000998">
    <property type="entry name" value="MAM_dom"/>
</dbReference>
<comment type="caution">
    <text evidence="5">The sequence shown here is derived from an EMBL/GenBank/DDBJ whole genome shotgun (WGS) entry which is preliminary data.</text>
</comment>
<feature type="disulfide bond" evidence="3">
    <location>
        <begin position="103"/>
        <end position="118"/>
    </location>
</feature>
<evidence type="ECO:0000259" key="4">
    <source>
        <dbReference type="PROSITE" id="PS50060"/>
    </source>
</evidence>
<dbReference type="STRING" id="299467.A0A443SE62"/>
<dbReference type="PROSITE" id="PS50068">
    <property type="entry name" value="LDLRA_2"/>
    <property type="match status" value="1"/>
</dbReference>
<protein>
    <recommendedName>
        <fullName evidence="4">MAM domain-containing protein</fullName>
    </recommendedName>
</protein>
<sequence>MLRLHLYSQTASSVEIWTHSESDDVKGEANRWQNGSAFIGYYEMPFKVSFEAFIDNTNSNNSFVAIDQIEFKHCEYSIIENVACKQNEFKCQNGVCIDKIFVCDFTNDCGDNSDEIRCENYRRCGFVNKECKGWKIEEEHDDTVWKVSSTGLSLSTEPTRDHTSNWKWSYYLLFRAQHKSWSNEFISNKVSYNEKCSLRFYYYLCSESAAFLDILVNSNNERKLLETIVCNERTLQFKRKIVHFSATTNDSFVVKFVARFDAIDSRCNYIAIDDISFTPECFQSANDAHNNRVHIILLLPIYIIIISDSII</sequence>
<feature type="domain" description="MAM" evidence="4">
    <location>
        <begin position="122"/>
        <end position="283"/>
    </location>
</feature>
<keyword evidence="6" id="KW-1185">Reference proteome</keyword>
<feature type="disulfide bond" evidence="3">
    <location>
        <begin position="91"/>
        <end position="109"/>
    </location>
</feature>
<dbReference type="Pfam" id="PF00629">
    <property type="entry name" value="MAM"/>
    <property type="match status" value="1"/>
</dbReference>
<proteinExistence type="predicted"/>
<evidence type="ECO:0000256" key="2">
    <source>
        <dbReference type="ARBA" id="ARBA00023180"/>
    </source>
</evidence>
<dbReference type="SUPFAM" id="SSF57424">
    <property type="entry name" value="LDL receptor-like module"/>
    <property type="match status" value="1"/>
</dbReference>
<reference evidence="5 6" key="1">
    <citation type="journal article" date="2018" name="Gigascience">
        <title>Genomes of trombidid mites reveal novel predicted allergens and laterally-transferred genes associated with secondary metabolism.</title>
        <authorList>
            <person name="Dong X."/>
            <person name="Chaisiri K."/>
            <person name="Xia D."/>
            <person name="Armstrong S.D."/>
            <person name="Fang Y."/>
            <person name="Donnelly M.J."/>
            <person name="Kadowaki T."/>
            <person name="McGarry J.W."/>
            <person name="Darby A.C."/>
            <person name="Makepeace B.L."/>
        </authorList>
    </citation>
    <scope>NUCLEOTIDE SEQUENCE [LARGE SCALE GENOMIC DNA]</scope>
    <source>
        <strain evidence="5">UoL-UT</strain>
    </source>
</reference>
<dbReference type="InterPro" id="IPR013320">
    <property type="entry name" value="ConA-like_dom_sf"/>
</dbReference>
<dbReference type="Gene3D" id="4.10.400.10">
    <property type="entry name" value="Low-density Lipoprotein Receptor"/>
    <property type="match status" value="1"/>
</dbReference>
<dbReference type="CDD" id="cd00112">
    <property type="entry name" value="LDLa"/>
    <property type="match status" value="1"/>
</dbReference>
<dbReference type="InterPro" id="IPR051560">
    <property type="entry name" value="MAM_domain-containing"/>
</dbReference>
<dbReference type="PROSITE" id="PS01209">
    <property type="entry name" value="LDLRA_1"/>
    <property type="match status" value="1"/>
</dbReference>